<evidence type="ECO:0000313" key="9">
    <source>
        <dbReference type="Proteomes" id="UP000628442"/>
    </source>
</evidence>
<dbReference type="Gene3D" id="3.40.190.290">
    <property type="match status" value="1"/>
</dbReference>
<evidence type="ECO:0000256" key="3">
    <source>
        <dbReference type="ARBA" id="ARBA00023125"/>
    </source>
</evidence>
<feature type="domain" description="HTH lysR-type" evidence="5">
    <location>
        <begin position="1"/>
        <end position="59"/>
    </location>
</feature>
<protein>
    <submittedName>
        <fullName evidence="6">LysR family transcriptional regulator</fullName>
    </submittedName>
</protein>
<sequence length="308" mass="33240">MDKLRAMQVFVRIVEANSFTRAAETLGLPRAALTATIKNLEAYLGTTLLQRTTRKLALTPDGADYHAQCVQILDAVALAEQGFRAGAGKPRGTLRVDLPDAVGRHVVLPHIAAFAEAWPELALTLSFSDRLVDLTQEGIDCALRVGDLQDSSLVGRQVGSMRFVTCAAPAYLDRHGAPQSIGDLRHHQGIVHFSGRTGRPFDWDFLADGELVKTQVPGRIAVDNADANVACALQGLGITQAARYQVRGHLERGELVALLADTPPAPMPVSLLYPRGRMAAPKLRVFAEWLTERLAGEPDLCLAPASTQ</sequence>
<dbReference type="RefSeq" id="WP_131148084.1">
    <property type="nucleotide sequence ID" value="NZ_BMWV01000001.1"/>
</dbReference>
<accession>A0A411X501</accession>
<dbReference type="Gene3D" id="1.10.10.10">
    <property type="entry name" value="Winged helix-like DNA-binding domain superfamily/Winged helix DNA-binding domain"/>
    <property type="match status" value="1"/>
</dbReference>
<dbReference type="CDD" id="cd08472">
    <property type="entry name" value="PBP2_CrgA_like_3"/>
    <property type="match status" value="1"/>
</dbReference>
<dbReference type="FunFam" id="1.10.10.10:FF:000001">
    <property type="entry name" value="LysR family transcriptional regulator"/>
    <property type="match status" value="1"/>
</dbReference>
<dbReference type="Proteomes" id="UP000628442">
    <property type="component" value="Unassembled WGS sequence"/>
</dbReference>
<dbReference type="OrthoDB" id="8538345at2"/>
<keyword evidence="8" id="KW-1185">Reference proteome</keyword>
<name>A0A411X501_9BURK</name>
<dbReference type="InterPro" id="IPR036388">
    <property type="entry name" value="WH-like_DNA-bd_sf"/>
</dbReference>
<comment type="similarity">
    <text evidence="1">Belongs to the LysR transcriptional regulatory family.</text>
</comment>
<dbReference type="EMBL" id="BMWV01000001">
    <property type="protein sequence ID" value="GGY23853.1"/>
    <property type="molecule type" value="Genomic_DNA"/>
</dbReference>
<dbReference type="InterPro" id="IPR036390">
    <property type="entry name" value="WH_DNA-bd_sf"/>
</dbReference>
<evidence type="ECO:0000259" key="5">
    <source>
        <dbReference type="PROSITE" id="PS50931"/>
    </source>
</evidence>
<dbReference type="PRINTS" id="PR00039">
    <property type="entry name" value="HTHLYSR"/>
</dbReference>
<evidence type="ECO:0000256" key="2">
    <source>
        <dbReference type="ARBA" id="ARBA00023015"/>
    </source>
</evidence>
<dbReference type="InterPro" id="IPR000847">
    <property type="entry name" value="LysR_HTH_N"/>
</dbReference>
<organism evidence="6 9">
    <name type="scientific">Pseudoduganella albidiflava</name>
    <dbReference type="NCBI Taxonomy" id="321983"/>
    <lineage>
        <taxon>Bacteria</taxon>
        <taxon>Pseudomonadati</taxon>
        <taxon>Pseudomonadota</taxon>
        <taxon>Betaproteobacteria</taxon>
        <taxon>Burkholderiales</taxon>
        <taxon>Oxalobacteraceae</taxon>
        <taxon>Telluria group</taxon>
        <taxon>Pseudoduganella</taxon>
    </lineage>
</organism>
<keyword evidence="4" id="KW-0804">Transcription</keyword>
<dbReference type="EMBL" id="CP036401">
    <property type="protein sequence ID" value="QBI03994.1"/>
    <property type="molecule type" value="Genomic_DNA"/>
</dbReference>
<evidence type="ECO:0000256" key="4">
    <source>
        <dbReference type="ARBA" id="ARBA00023163"/>
    </source>
</evidence>
<reference evidence="6" key="1">
    <citation type="journal article" date="2014" name="Int. J. Syst. Evol. Microbiol.">
        <title>Complete genome sequence of Corynebacterium casei LMG S-19264T (=DSM 44701T), isolated from a smear-ripened cheese.</title>
        <authorList>
            <consortium name="US DOE Joint Genome Institute (JGI-PGF)"/>
            <person name="Walter F."/>
            <person name="Albersmeier A."/>
            <person name="Kalinowski J."/>
            <person name="Ruckert C."/>
        </authorList>
    </citation>
    <scope>NUCLEOTIDE SEQUENCE</scope>
    <source>
        <strain evidence="6">KCTC 12343</strain>
    </source>
</reference>
<keyword evidence="2" id="KW-0805">Transcription regulation</keyword>
<dbReference type="PANTHER" id="PTHR30537">
    <property type="entry name" value="HTH-TYPE TRANSCRIPTIONAL REGULATOR"/>
    <property type="match status" value="1"/>
</dbReference>
<dbReference type="FunFam" id="3.40.190.290:FF:000001">
    <property type="entry name" value="Transcriptional regulator, LysR family"/>
    <property type="match status" value="1"/>
</dbReference>
<dbReference type="SUPFAM" id="SSF46785">
    <property type="entry name" value="Winged helix' DNA-binding domain"/>
    <property type="match status" value="1"/>
</dbReference>
<dbReference type="PROSITE" id="PS50931">
    <property type="entry name" value="HTH_LYSR"/>
    <property type="match status" value="1"/>
</dbReference>
<dbReference type="Pfam" id="PF03466">
    <property type="entry name" value="LysR_substrate"/>
    <property type="match status" value="1"/>
</dbReference>
<dbReference type="GO" id="GO:0043565">
    <property type="term" value="F:sequence-specific DNA binding"/>
    <property type="evidence" value="ECO:0007669"/>
    <property type="project" value="TreeGrafter"/>
</dbReference>
<dbReference type="GO" id="GO:0006351">
    <property type="term" value="P:DNA-templated transcription"/>
    <property type="evidence" value="ECO:0007669"/>
    <property type="project" value="TreeGrafter"/>
</dbReference>
<dbReference type="Proteomes" id="UP000292307">
    <property type="component" value="Chromosome"/>
</dbReference>
<dbReference type="GO" id="GO:0003700">
    <property type="term" value="F:DNA-binding transcription factor activity"/>
    <property type="evidence" value="ECO:0007669"/>
    <property type="project" value="InterPro"/>
</dbReference>
<dbReference type="Pfam" id="PF00126">
    <property type="entry name" value="HTH_1"/>
    <property type="match status" value="1"/>
</dbReference>
<dbReference type="AlphaFoldDB" id="A0A411X501"/>
<evidence type="ECO:0000313" key="8">
    <source>
        <dbReference type="Proteomes" id="UP000292307"/>
    </source>
</evidence>
<gene>
    <name evidence="7" type="ORF">EYF70_26655</name>
    <name evidence="6" type="ORF">GCM10007387_01640</name>
</gene>
<reference evidence="6" key="3">
    <citation type="submission" date="2022-12" db="EMBL/GenBank/DDBJ databases">
        <authorList>
            <person name="Sun Q."/>
            <person name="Kim S."/>
        </authorList>
    </citation>
    <scope>NUCLEOTIDE SEQUENCE</scope>
    <source>
        <strain evidence="6">KCTC 12343</strain>
    </source>
</reference>
<evidence type="ECO:0000313" key="7">
    <source>
        <dbReference type="EMBL" id="QBI03994.1"/>
    </source>
</evidence>
<dbReference type="InterPro" id="IPR005119">
    <property type="entry name" value="LysR_subst-bd"/>
</dbReference>
<proteinExistence type="inferred from homology"/>
<dbReference type="PANTHER" id="PTHR30537:SF72">
    <property type="entry name" value="LYSR FAMILY TRANSCRIPTIONAL REGULATOR"/>
    <property type="match status" value="1"/>
</dbReference>
<evidence type="ECO:0000256" key="1">
    <source>
        <dbReference type="ARBA" id="ARBA00009437"/>
    </source>
</evidence>
<keyword evidence="3" id="KW-0238">DNA-binding</keyword>
<dbReference type="SUPFAM" id="SSF53850">
    <property type="entry name" value="Periplasmic binding protein-like II"/>
    <property type="match status" value="1"/>
</dbReference>
<evidence type="ECO:0000313" key="6">
    <source>
        <dbReference type="EMBL" id="GGY23853.1"/>
    </source>
</evidence>
<dbReference type="InterPro" id="IPR058163">
    <property type="entry name" value="LysR-type_TF_proteobact-type"/>
</dbReference>
<reference evidence="7 8" key="2">
    <citation type="submission" date="2019-02" db="EMBL/GenBank/DDBJ databases">
        <title>Draft Genome Sequences of Six Type Strains of the Genus Massilia.</title>
        <authorList>
            <person name="Miess H."/>
            <person name="Frediansyhah A."/>
            <person name="Gross H."/>
        </authorList>
    </citation>
    <scope>NUCLEOTIDE SEQUENCE [LARGE SCALE GENOMIC DNA]</scope>
    <source>
        <strain evidence="7 8">DSM 17472</strain>
    </source>
</reference>